<evidence type="ECO:0000313" key="3">
    <source>
        <dbReference type="Proteomes" id="UP000440498"/>
    </source>
</evidence>
<dbReference type="AlphaFoldDB" id="A0A6A7MU45"/>
<dbReference type="Pfam" id="PF08885">
    <property type="entry name" value="GSCFA"/>
    <property type="match status" value="1"/>
</dbReference>
<dbReference type="RefSeq" id="WP_152836028.1">
    <property type="nucleotide sequence ID" value="NZ_WHUG01000001.1"/>
</dbReference>
<organism evidence="2 3">
    <name type="scientific">Rugamonas aquatica</name>
    <dbReference type="NCBI Taxonomy" id="2743357"/>
    <lineage>
        <taxon>Bacteria</taxon>
        <taxon>Pseudomonadati</taxon>
        <taxon>Pseudomonadota</taxon>
        <taxon>Betaproteobacteria</taxon>
        <taxon>Burkholderiales</taxon>
        <taxon>Oxalobacteraceae</taxon>
        <taxon>Telluria group</taxon>
        <taxon>Rugamonas</taxon>
    </lineage>
</organism>
<accession>A0A6A7MU45</accession>
<evidence type="ECO:0000313" key="2">
    <source>
        <dbReference type="EMBL" id="MQA36637.1"/>
    </source>
</evidence>
<feature type="domain" description="GSCFA" evidence="1">
    <location>
        <begin position="46"/>
        <end position="316"/>
    </location>
</feature>
<keyword evidence="3" id="KW-1185">Reference proteome</keyword>
<dbReference type="Proteomes" id="UP000440498">
    <property type="component" value="Unassembled WGS sequence"/>
</dbReference>
<dbReference type="InterPro" id="IPR014982">
    <property type="entry name" value="GSCFA"/>
</dbReference>
<reference evidence="2 3" key="1">
    <citation type="submission" date="2019-10" db="EMBL/GenBank/DDBJ databases">
        <title>Two novel species isolated from a subtropical stream in China.</title>
        <authorList>
            <person name="Lu H."/>
        </authorList>
    </citation>
    <scope>NUCLEOTIDE SEQUENCE [LARGE SCALE GENOMIC DNA]</scope>
    <source>
        <strain evidence="2 3">FT29W</strain>
    </source>
</reference>
<dbReference type="EMBL" id="WHUG01000001">
    <property type="protein sequence ID" value="MQA36637.1"/>
    <property type="molecule type" value="Genomic_DNA"/>
</dbReference>
<gene>
    <name evidence="2" type="ORF">GEV02_00625</name>
</gene>
<comment type="caution">
    <text evidence="2">The sequence shown here is derived from an EMBL/GenBank/DDBJ whole genome shotgun (WGS) entry which is preliminary data.</text>
</comment>
<evidence type="ECO:0000259" key="1">
    <source>
        <dbReference type="Pfam" id="PF08885"/>
    </source>
</evidence>
<sequence>MSLHPSSPYLKVPAGARWKDAVAGKPAADIDPHLAPRMQITPQQQVASAGSCFAQRIAEALQQSGYGYMVAETGPGFIAEADRKALGYGVYSARYGNIYTTLQLLQLFDRAYGRFEPAEPLWRNAEGGYVDPFRPSVQPGGYASESECLWDRREHLAAVRSMFEQLDVFVFTLGLTESWLSNEDGAVFPVCPGSGLGGEFDPARHGYHNFSVAEVSEHMSQFMTRLAEVNPRAQVILTVSPVPLMATFEERHVLQATTYSKAVLRVACEEIVRKHANAHYFASYEIVTASGDSNNYFAPDRRSVLPAAVEHVIACFRRQYMGDAAIPAAAAAPRAATPALPDQPMCDEQLVMDALASHTAKGQA</sequence>
<protein>
    <submittedName>
        <fullName evidence="2">GSCFA domain-containing protein</fullName>
    </submittedName>
</protein>
<proteinExistence type="predicted"/>
<name>A0A6A7MU45_9BURK</name>